<gene>
    <name evidence="1" type="ORF">llap_21590</name>
</gene>
<dbReference type="AlphaFoldDB" id="A0A2I0T2T4"/>
<accession>A0A2I0T2T4</accession>
<name>A0A2I0T2T4_LIMLA</name>
<dbReference type="OrthoDB" id="9049620at2759"/>
<reference evidence="2" key="2">
    <citation type="submission" date="2017-12" db="EMBL/GenBank/DDBJ databases">
        <title>Genome sequence of the Bar-tailed Godwit (Limosa lapponica baueri).</title>
        <authorList>
            <person name="Lima N.C.B."/>
            <person name="Parody-Merino A.M."/>
            <person name="Battley P.F."/>
            <person name="Fidler A.E."/>
            <person name="Prosdocimi F."/>
        </authorList>
    </citation>
    <scope>NUCLEOTIDE SEQUENCE [LARGE SCALE GENOMIC DNA]</scope>
</reference>
<dbReference type="Proteomes" id="UP000233556">
    <property type="component" value="Unassembled WGS sequence"/>
</dbReference>
<evidence type="ECO:0000313" key="2">
    <source>
        <dbReference type="Proteomes" id="UP000233556"/>
    </source>
</evidence>
<organism evidence="1 2">
    <name type="scientific">Limosa lapponica baueri</name>
    <dbReference type="NCBI Taxonomy" id="1758121"/>
    <lineage>
        <taxon>Eukaryota</taxon>
        <taxon>Metazoa</taxon>
        <taxon>Chordata</taxon>
        <taxon>Craniata</taxon>
        <taxon>Vertebrata</taxon>
        <taxon>Euteleostomi</taxon>
        <taxon>Archelosauria</taxon>
        <taxon>Archosauria</taxon>
        <taxon>Dinosauria</taxon>
        <taxon>Saurischia</taxon>
        <taxon>Theropoda</taxon>
        <taxon>Coelurosauria</taxon>
        <taxon>Aves</taxon>
        <taxon>Neognathae</taxon>
        <taxon>Neoaves</taxon>
        <taxon>Charadriiformes</taxon>
        <taxon>Scolopacidae</taxon>
        <taxon>Limosa</taxon>
    </lineage>
</organism>
<sequence>MKLRKLAQQVANCRQCLERSTVLINQAEHILKENDHARFLQTARNVAERDTSHHTRLLQAPSNLALNPSRDGAATASLGNLGQALTTLGVKNFFPIRVII</sequence>
<keyword evidence="2" id="KW-1185">Reference proteome</keyword>
<dbReference type="EMBL" id="KZ522464">
    <property type="protein sequence ID" value="PKU28106.1"/>
    <property type="molecule type" value="Genomic_DNA"/>
</dbReference>
<proteinExistence type="predicted"/>
<protein>
    <submittedName>
        <fullName evidence="1">Uncharacterized protein</fullName>
    </submittedName>
</protein>
<reference evidence="2" key="1">
    <citation type="submission" date="2017-11" db="EMBL/GenBank/DDBJ databases">
        <authorList>
            <person name="Lima N.C."/>
            <person name="Parody-Merino A.M."/>
            <person name="Battley P.F."/>
            <person name="Fidler A.E."/>
            <person name="Prosdocimi F."/>
        </authorList>
    </citation>
    <scope>NUCLEOTIDE SEQUENCE [LARGE SCALE GENOMIC DNA]</scope>
</reference>
<evidence type="ECO:0000313" key="1">
    <source>
        <dbReference type="EMBL" id="PKU28106.1"/>
    </source>
</evidence>